<protein>
    <submittedName>
        <fullName evidence="3">Outer membrane lipoprotein-sorting protein</fullName>
    </submittedName>
</protein>
<reference evidence="3" key="1">
    <citation type="submission" date="2019-12" db="EMBL/GenBank/DDBJ databases">
        <authorList>
            <person name="zhang j."/>
            <person name="sun C.M."/>
        </authorList>
    </citation>
    <scope>NUCLEOTIDE SEQUENCE</scope>
    <source>
        <strain evidence="3">NS-1</strain>
    </source>
</reference>
<evidence type="ECO:0000313" key="4">
    <source>
        <dbReference type="Proteomes" id="UP000665020"/>
    </source>
</evidence>
<gene>
    <name evidence="3" type="ORF">GM661_09440</name>
</gene>
<name>A0A8A7K8V9_9FIRM</name>
<dbReference type="EMBL" id="CP046640">
    <property type="protein sequence ID" value="QTL98186.1"/>
    <property type="molecule type" value="Genomic_DNA"/>
</dbReference>
<proteinExistence type="predicted"/>
<feature type="chain" id="PRO_5032967537" evidence="1">
    <location>
        <begin position="25"/>
        <end position="252"/>
    </location>
</feature>
<feature type="domain" description="Uncharacterized protein TP-0789" evidence="2">
    <location>
        <begin position="72"/>
        <end position="248"/>
    </location>
</feature>
<evidence type="ECO:0000259" key="2">
    <source>
        <dbReference type="Pfam" id="PF17131"/>
    </source>
</evidence>
<keyword evidence="4" id="KW-1185">Reference proteome</keyword>
<dbReference type="RefSeq" id="WP_230866646.1">
    <property type="nucleotide sequence ID" value="NZ_CP046640.1"/>
</dbReference>
<evidence type="ECO:0000313" key="3">
    <source>
        <dbReference type="EMBL" id="QTL98186.1"/>
    </source>
</evidence>
<dbReference type="AlphaFoldDB" id="A0A8A7K8V9"/>
<dbReference type="Gene3D" id="2.50.20.10">
    <property type="entry name" value="Lipoprotein localisation LolA/LolB/LppX"/>
    <property type="match status" value="1"/>
</dbReference>
<evidence type="ECO:0000256" key="1">
    <source>
        <dbReference type="SAM" id="SignalP"/>
    </source>
</evidence>
<dbReference type="Proteomes" id="UP000665020">
    <property type="component" value="Chromosome"/>
</dbReference>
<organism evidence="3 4">
    <name type="scientific">Iocasia fonsfrigidae</name>
    <dbReference type="NCBI Taxonomy" id="2682810"/>
    <lineage>
        <taxon>Bacteria</taxon>
        <taxon>Bacillati</taxon>
        <taxon>Bacillota</taxon>
        <taxon>Clostridia</taxon>
        <taxon>Halanaerobiales</taxon>
        <taxon>Halanaerobiaceae</taxon>
        <taxon>Iocasia</taxon>
    </lineage>
</organism>
<dbReference type="InterPro" id="IPR033399">
    <property type="entry name" value="TP_0789-like"/>
</dbReference>
<dbReference type="KEGG" id="ifn:GM661_09440"/>
<accession>A0A8A7K8V9</accession>
<sequence>MKLNLRVFSLILILVFAMGAMATAADISGNEIMKKADENMNYGSYKGKGKMIIHTTSGDERVLKMEMWGQGTEESIMKYYEPQRVNGVTFLFLHKNIWSYFPRTGRVRHLGEHVKNQKMMGSSFSYDDFNGKIFDDYQSKLIKEEEFNNEKCYFVKGVAKNAQAAYDSFEAWVAEDGFRPLKVNYFKDNQQVKVMNTESFQRINGELRPRKIVMKDLEDNNTTSFEYLEMKTGIKFRPDFFNERNLKRISQS</sequence>
<feature type="signal peptide" evidence="1">
    <location>
        <begin position="1"/>
        <end position="24"/>
    </location>
</feature>
<keyword evidence="1" id="KW-0732">Signal</keyword>
<dbReference type="CDD" id="cd16329">
    <property type="entry name" value="LolA_like"/>
    <property type="match status" value="1"/>
</dbReference>
<keyword evidence="3" id="KW-0449">Lipoprotein</keyword>
<dbReference type="Pfam" id="PF17131">
    <property type="entry name" value="LolA_like"/>
    <property type="match status" value="1"/>
</dbReference>